<comment type="caution">
    <text evidence="2">The sequence shown here is derived from an EMBL/GenBank/DDBJ whole genome shotgun (WGS) entry which is preliminary data.</text>
</comment>
<dbReference type="EMBL" id="QGUI01000415">
    <property type="protein sequence ID" value="PZM96123.1"/>
    <property type="molecule type" value="Genomic_DNA"/>
</dbReference>
<reference evidence="2" key="2">
    <citation type="submission" date="2018-05" db="EMBL/GenBank/DDBJ databases">
        <authorList>
            <person name="Lanie J.A."/>
            <person name="Ng W.-L."/>
            <person name="Kazmierczak K.M."/>
            <person name="Andrzejewski T.M."/>
            <person name="Davidsen T.M."/>
            <person name="Wayne K.J."/>
            <person name="Tettelin H."/>
            <person name="Glass J.I."/>
            <person name="Rusch D."/>
            <person name="Podicherti R."/>
            <person name="Tsui H.-C.T."/>
            <person name="Winkler M.E."/>
        </authorList>
    </citation>
    <scope>NUCLEOTIDE SEQUENCE</scope>
    <source>
        <strain evidence="2">ZC4RG45</strain>
    </source>
</reference>
<organism evidence="2">
    <name type="scientific">Thermocrispum agreste</name>
    <dbReference type="NCBI Taxonomy" id="37925"/>
    <lineage>
        <taxon>Bacteria</taxon>
        <taxon>Bacillati</taxon>
        <taxon>Actinomycetota</taxon>
        <taxon>Actinomycetes</taxon>
        <taxon>Pseudonocardiales</taxon>
        <taxon>Pseudonocardiaceae</taxon>
        <taxon>Thermocrispum</taxon>
    </lineage>
</organism>
<evidence type="ECO:0008006" key="4">
    <source>
        <dbReference type="Google" id="ProtNLM"/>
    </source>
</evidence>
<dbReference type="Proteomes" id="UP000249324">
    <property type="component" value="Unassembled WGS sequence"/>
</dbReference>
<dbReference type="STRING" id="1111738.GCA_000427905_01631"/>
<reference evidence="1" key="1">
    <citation type="submission" date="2018-05" db="EMBL/GenBank/DDBJ databases">
        <authorList>
            <person name="Moura L."/>
            <person name="Setubal J.C."/>
        </authorList>
    </citation>
    <scope>NUCLEOTIDE SEQUENCE</scope>
    <source>
        <strain evidence="1">ZC4RG45</strain>
    </source>
</reference>
<dbReference type="EMBL" id="QGUI02000091">
    <property type="protein sequence ID" value="MFO7192344.1"/>
    <property type="molecule type" value="Genomic_DNA"/>
</dbReference>
<protein>
    <recommendedName>
        <fullName evidence="4">DUF2017 domain-containing protein</fullName>
    </recommendedName>
</protein>
<proteinExistence type="predicted"/>
<reference evidence="1" key="4">
    <citation type="submission" date="2023-08" db="EMBL/GenBank/DDBJ databases">
        <authorList>
            <person name="Guima S.E.S."/>
            <person name="Martins L.F."/>
            <person name="Silva A.M."/>
            <person name="Setubal J.C."/>
        </authorList>
    </citation>
    <scope>NUCLEOTIDE SEQUENCE</scope>
    <source>
        <strain evidence="1">ZC4RG45</strain>
    </source>
</reference>
<accession>A0A2W4LEZ6</accession>
<reference evidence="1 3" key="3">
    <citation type="journal article" date="2021" name="BMC Genomics">
        <title>Genome-resolved metagenome and metatranscriptome analyses of thermophilic composting reveal key bacterial players and their metabolic interactions.</title>
        <authorList>
            <person name="Braga L.P.P."/>
            <person name="Pereira R.V."/>
            <person name="Martins L.F."/>
            <person name="Moura L.M.S."/>
            <person name="Sanchez F.B."/>
            <person name="Patane J.S.L."/>
            <person name="da Silva A.M."/>
            <person name="Setubal J.C."/>
        </authorList>
    </citation>
    <scope>NUCLEOTIDE SEQUENCE [LARGE SCALE GENOMIC DNA]</scope>
    <source>
        <strain evidence="1">ZC4RG45</strain>
    </source>
</reference>
<evidence type="ECO:0000313" key="1">
    <source>
        <dbReference type="EMBL" id="MFO7192344.1"/>
    </source>
</evidence>
<sequence>MESGRRRTTPWERLPTDPDDAVIWDREGDRFVGYLRPWHLAMVRAQVEFISALTQYRLAEHSVGGPLAPIDPRLDAVLELRRQTWAGERTELELLIPMANRYRRVLDLLPRGGTRLYLPDFTARHDLGVTALDLVQLLDRWLLALYTGETLHEPIGPSAVDDLASIRDWLTHQIVTQLMPDEGDPLPRYGIS</sequence>
<gene>
    <name evidence="1" type="ORF">DIU77_008895</name>
    <name evidence="2" type="ORF">DIU77_11300</name>
</gene>
<name>A0A2W4LEZ6_9PSEU</name>
<evidence type="ECO:0000313" key="2">
    <source>
        <dbReference type="EMBL" id="PZM96123.1"/>
    </source>
</evidence>
<dbReference type="AlphaFoldDB" id="A0A2W4LEZ6"/>
<evidence type="ECO:0000313" key="3">
    <source>
        <dbReference type="Proteomes" id="UP000249324"/>
    </source>
</evidence>